<organism evidence="2">
    <name type="scientific">marine metagenome</name>
    <dbReference type="NCBI Taxonomy" id="408172"/>
    <lineage>
        <taxon>unclassified sequences</taxon>
        <taxon>metagenomes</taxon>
        <taxon>ecological metagenomes</taxon>
    </lineage>
</organism>
<dbReference type="EMBL" id="UINC01041834">
    <property type="protein sequence ID" value="SVB43653.1"/>
    <property type="molecule type" value="Genomic_DNA"/>
</dbReference>
<evidence type="ECO:0000313" key="2">
    <source>
        <dbReference type="EMBL" id="SVB43653.1"/>
    </source>
</evidence>
<reference evidence="2" key="1">
    <citation type="submission" date="2018-05" db="EMBL/GenBank/DDBJ databases">
        <authorList>
            <person name="Lanie J.A."/>
            <person name="Ng W.-L."/>
            <person name="Kazmierczak K.M."/>
            <person name="Andrzejewski T.M."/>
            <person name="Davidsen T.M."/>
            <person name="Wayne K.J."/>
            <person name="Tettelin H."/>
            <person name="Glass J.I."/>
            <person name="Rusch D."/>
            <person name="Podicherti R."/>
            <person name="Tsui H.-C.T."/>
            <person name="Winkler M.E."/>
        </authorList>
    </citation>
    <scope>NUCLEOTIDE SEQUENCE</scope>
</reference>
<protein>
    <submittedName>
        <fullName evidence="2">Uncharacterized protein</fullName>
    </submittedName>
</protein>
<feature type="non-terminal residue" evidence="2">
    <location>
        <position position="188"/>
    </location>
</feature>
<keyword evidence="1" id="KW-0472">Membrane</keyword>
<keyword evidence="1" id="KW-0812">Transmembrane</keyword>
<evidence type="ECO:0000256" key="1">
    <source>
        <dbReference type="SAM" id="Phobius"/>
    </source>
</evidence>
<proteinExistence type="predicted"/>
<keyword evidence="1" id="KW-1133">Transmembrane helix</keyword>
<feature type="transmembrane region" description="Helical" evidence="1">
    <location>
        <begin position="7"/>
        <end position="27"/>
    </location>
</feature>
<gene>
    <name evidence="2" type="ORF">METZ01_LOCUS196507</name>
</gene>
<sequence>MTTHQSVIVKGLIYVFLVITVSGHLIAQQKLTANELSKIEGNFVENATARIKGQVFWSGKDISKTTVQVYKDESLKEPYTGVTQLINGKFEIRVEPGNYYLVAFVDLDKSGKFDFGDGMGVFGVIDWNDPTQEKRLISIENHQSINGINVPIVARLQEVEGANKIVSTAEYKASDLTRFKDKLEEITS</sequence>
<dbReference type="AlphaFoldDB" id="A0A382E141"/>
<name>A0A382E141_9ZZZZ</name>
<accession>A0A382E141</accession>